<name>A0ABW3Q690_9BACL</name>
<gene>
    <name evidence="2" type="ORF">ACFQ3J_19795</name>
</gene>
<protein>
    <submittedName>
        <fullName evidence="2">TrmB family transcriptional regulator</fullName>
    </submittedName>
</protein>
<dbReference type="Proteomes" id="UP001597169">
    <property type="component" value="Unassembled WGS sequence"/>
</dbReference>
<feature type="domain" description="Transcription regulator TrmB N-terminal" evidence="1">
    <location>
        <begin position="8"/>
        <end position="75"/>
    </location>
</feature>
<dbReference type="InterPro" id="IPR051797">
    <property type="entry name" value="TrmB-like"/>
</dbReference>
<evidence type="ECO:0000313" key="3">
    <source>
        <dbReference type="Proteomes" id="UP001597169"/>
    </source>
</evidence>
<dbReference type="Gene3D" id="1.10.10.10">
    <property type="entry name" value="Winged helix-like DNA-binding domain superfamily/Winged helix DNA-binding domain"/>
    <property type="match status" value="1"/>
</dbReference>
<sequence length="261" mass="30237">MEQLLAHLKNLGFTEMESKIMVDLSRQGASSGYEVAKRLGASRSNIYAMLQRLNAEGYLHCSKGEPARYSMLTPEELTSKISDNVRQSLHFVERSMPRHNPGSPGFYNMEGERRVLDTLLFQVAQAQKEIVIDMCAEEAALFHEELRAAEERGVRLLWSYDGDSGEQYSMLPWDPFEPSAELCGRKFSFVIDRQWCMLGIRGEECMTQALVTEHPLMVKLLLEFFAQELILYELEEDMGEELVRRYGRRFEHMMNKYVVER</sequence>
<keyword evidence="3" id="KW-1185">Reference proteome</keyword>
<dbReference type="InterPro" id="IPR002831">
    <property type="entry name" value="Tscrpt_reg_TrmB_N"/>
</dbReference>
<evidence type="ECO:0000313" key="2">
    <source>
        <dbReference type="EMBL" id="MFD1130394.1"/>
    </source>
</evidence>
<dbReference type="Pfam" id="PF01978">
    <property type="entry name" value="TrmB"/>
    <property type="match status" value="1"/>
</dbReference>
<dbReference type="RefSeq" id="WP_251583789.1">
    <property type="nucleotide sequence ID" value="NZ_JBHTKX010000003.1"/>
</dbReference>
<dbReference type="PANTHER" id="PTHR34293:SF1">
    <property type="entry name" value="HTH-TYPE TRANSCRIPTIONAL REGULATOR TRMBL2"/>
    <property type="match status" value="1"/>
</dbReference>
<evidence type="ECO:0000259" key="1">
    <source>
        <dbReference type="Pfam" id="PF01978"/>
    </source>
</evidence>
<organism evidence="2 3">
    <name type="scientific">Paenibacillus provencensis</name>
    <dbReference type="NCBI Taxonomy" id="441151"/>
    <lineage>
        <taxon>Bacteria</taxon>
        <taxon>Bacillati</taxon>
        <taxon>Bacillota</taxon>
        <taxon>Bacilli</taxon>
        <taxon>Bacillales</taxon>
        <taxon>Paenibacillaceae</taxon>
        <taxon>Paenibacillus</taxon>
    </lineage>
</organism>
<dbReference type="InterPro" id="IPR036390">
    <property type="entry name" value="WH_DNA-bd_sf"/>
</dbReference>
<dbReference type="SUPFAM" id="SSF46785">
    <property type="entry name" value="Winged helix' DNA-binding domain"/>
    <property type="match status" value="1"/>
</dbReference>
<reference evidence="3" key="1">
    <citation type="journal article" date="2019" name="Int. J. Syst. Evol. Microbiol.">
        <title>The Global Catalogue of Microorganisms (GCM) 10K type strain sequencing project: providing services to taxonomists for standard genome sequencing and annotation.</title>
        <authorList>
            <consortium name="The Broad Institute Genomics Platform"/>
            <consortium name="The Broad Institute Genome Sequencing Center for Infectious Disease"/>
            <person name="Wu L."/>
            <person name="Ma J."/>
        </authorList>
    </citation>
    <scope>NUCLEOTIDE SEQUENCE [LARGE SCALE GENOMIC DNA]</scope>
    <source>
        <strain evidence="3">CCUG 53519</strain>
    </source>
</reference>
<dbReference type="CDD" id="cd09124">
    <property type="entry name" value="PLDc_like_TrmB_middle"/>
    <property type="match status" value="1"/>
</dbReference>
<dbReference type="InterPro" id="IPR036388">
    <property type="entry name" value="WH-like_DNA-bd_sf"/>
</dbReference>
<proteinExistence type="predicted"/>
<dbReference type="EMBL" id="JBHTKX010000003">
    <property type="protein sequence ID" value="MFD1130394.1"/>
    <property type="molecule type" value="Genomic_DNA"/>
</dbReference>
<accession>A0ABW3Q690</accession>
<comment type="caution">
    <text evidence="2">The sequence shown here is derived from an EMBL/GenBank/DDBJ whole genome shotgun (WGS) entry which is preliminary data.</text>
</comment>
<dbReference type="PANTHER" id="PTHR34293">
    <property type="entry name" value="HTH-TYPE TRANSCRIPTIONAL REGULATOR TRMBL2"/>
    <property type="match status" value="1"/>
</dbReference>